<reference evidence="5 6" key="1">
    <citation type="journal article" date="2010" name="Stand. Genomic Sci.">
        <title>Complete genome sequence of Spirosoma linguale type strain (1).</title>
        <authorList>
            <person name="Lail K."/>
            <person name="Sikorski J."/>
            <person name="Saunders E."/>
            <person name="Lapidus A."/>
            <person name="Glavina Del Rio T."/>
            <person name="Copeland A."/>
            <person name="Tice H."/>
            <person name="Cheng J.-F."/>
            <person name="Lucas S."/>
            <person name="Nolan M."/>
            <person name="Bruce D."/>
            <person name="Goodwin L."/>
            <person name="Pitluck S."/>
            <person name="Ivanova N."/>
            <person name="Mavromatis K."/>
            <person name="Ovchinnikova G."/>
            <person name="Pati A."/>
            <person name="Chen A."/>
            <person name="Palaniappan K."/>
            <person name="Land M."/>
            <person name="Hauser L."/>
            <person name="Chang Y.-J."/>
            <person name="Jeffries C.D."/>
            <person name="Chain P."/>
            <person name="Brettin T."/>
            <person name="Detter J.C."/>
            <person name="Schuetze A."/>
            <person name="Rohde M."/>
            <person name="Tindall B.J."/>
            <person name="Goeker M."/>
            <person name="Bristow J."/>
            <person name="Eisen J.A."/>
            <person name="Markowitz V."/>
            <person name="Hugenholtz P."/>
            <person name="Kyrpides N.C."/>
            <person name="Klenk H.-P."/>
            <person name="Chen F."/>
        </authorList>
    </citation>
    <scope>NUCLEOTIDE SEQUENCE [LARGE SCALE GENOMIC DNA]</scope>
    <source>
        <strain evidence="6">ATCC 33905 / DSM 74 / LMG 10896 / Claus 1</strain>
    </source>
</reference>
<evidence type="ECO:0000313" key="6">
    <source>
        <dbReference type="Proteomes" id="UP000002028"/>
    </source>
</evidence>
<dbReference type="Pfam" id="PF17210">
    <property type="entry name" value="SdrD_B"/>
    <property type="match status" value="1"/>
</dbReference>
<keyword evidence="3" id="KW-0732">Signal</keyword>
<keyword evidence="6" id="KW-1185">Reference proteome</keyword>
<dbReference type="EMBL" id="CP001769">
    <property type="protein sequence ID" value="ADB36251.1"/>
    <property type="molecule type" value="Genomic_DNA"/>
</dbReference>
<dbReference type="SUPFAM" id="SSF117074">
    <property type="entry name" value="Hypothetical protein PA1324"/>
    <property type="match status" value="1"/>
</dbReference>
<dbReference type="GO" id="GO:0005576">
    <property type="term" value="C:extracellular region"/>
    <property type="evidence" value="ECO:0007669"/>
    <property type="project" value="UniProtKB-SubCell"/>
</dbReference>
<dbReference type="InterPro" id="IPR013783">
    <property type="entry name" value="Ig-like_fold"/>
</dbReference>
<sequence>MGLSGNGHLGWLLLKKTVKQIRWLVSTLIRFQSKRPRLYLSAQGRGTESGWLARPKGLFSADKLPVAFLAMVMGFLSVSAFGQTISGTVYFDGNNDGIRNTKEIGFGGVVVKAYDPSNTLVASTTSNLSSGTGAYTLSGLTNGTVYRVEFTLPSGYNYGAKGSASNTSVQFVKSFSGSIADFGVYTTGVCDPDGKIRVVTGCNQVGDTPETSVASWYYLEDRVQTIPSAATTRTDMDVQGQSDLGIPLGMGSRKINSCFGRPYEHRLLTDFPNLLTALRRSM</sequence>
<evidence type="ECO:0000259" key="4">
    <source>
        <dbReference type="Pfam" id="PF17210"/>
    </source>
</evidence>
<dbReference type="Gene3D" id="2.60.40.10">
    <property type="entry name" value="Immunoglobulins"/>
    <property type="match status" value="1"/>
</dbReference>
<protein>
    <recommendedName>
        <fullName evidence="4">SD-repeat containing protein B domain-containing protein</fullName>
    </recommendedName>
</protein>
<comment type="subcellular location">
    <subcellularLocation>
        <location evidence="1">Secreted</location>
    </subcellularLocation>
</comment>
<accession>D2QCE0</accession>
<dbReference type="InterPro" id="IPR033764">
    <property type="entry name" value="Sdr_B"/>
</dbReference>
<proteinExistence type="predicted"/>
<dbReference type="KEGG" id="sli:Slin_0186"/>
<dbReference type="HOGENOM" id="CLU_986625_0_0_10"/>
<dbReference type="STRING" id="504472.Slin_0186"/>
<dbReference type="AlphaFoldDB" id="D2QCE0"/>
<gene>
    <name evidence="5" type="ordered locus">Slin_0186</name>
</gene>
<evidence type="ECO:0000256" key="2">
    <source>
        <dbReference type="ARBA" id="ARBA00022525"/>
    </source>
</evidence>
<organism evidence="5 6">
    <name type="scientific">Spirosoma linguale (strain ATCC 33905 / DSM 74 / LMG 10896 / Claus 1)</name>
    <dbReference type="NCBI Taxonomy" id="504472"/>
    <lineage>
        <taxon>Bacteria</taxon>
        <taxon>Pseudomonadati</taxon>
        <taxon>Bacteroidota</taxon>
        <taxon>Cytophagia</taxon>
        <taxon>Cytophagales</taxon>
        <taxon>Cytophagaceae</taxon>
        <taxon>Spirosoma</taxon>
    </lineage>
</organism>
<name>D2QCE0_SPILD</name>
<evidence type="ECO:0000313" key="5">
    <source>
        <dbReference type="EMBL" id="ADB36251.1"/>
    </source>
</evidence>
<evidence type="ECO:0000256" key="3">
    <source>
        <dbReference type="ARBA" id="ARBA00022729"/>
    </source>
</evidence>
<feature type="domain" description="SD-repeat containing protein B" evidence="4">
    <location>
        <begin position="85"/>
        <end position="168"/>
    </location>
</feature>
<dbReference type="Proteomes" id="UP000002028">
    <property type="component" value="Chromosome"/>
</dbReference>
<keyword evidence="2" id="KW-0964">Secreted</keyword>
<evidence type="ECO:0000256" key="1">
    <source>
        <dbReference type="ARBA" id="ARBA00004613"/>
    </source>
</evidence>